<dbReference type="InterPro" id="IPR017853">
    <property type="entry name" value="GH"/>
</dbReference>
<protein>
    <submittedName>
        <fullName evidence="2">Unannotated protein</fullName>
    </submittedName>
</protein>
<gene>
    <name evidence="2" type="ORF">UFOPK3547_00898</name>
</gene>
<dbReference type="SUPFAM" id="SSF51445">
    <property type="entry name" value="(Trans)glycosidases"/>
    <property type="match status" value="1"/>
</dbReference>
<proteinExistence type="predicted"/>
<feature type="region of interest" description="Disordered" evidence="1">
    <location>
        <begin position="243"/>
        <end position="262"/>
    </location>
</feature>
<dbReference type="EMBL" id="CAESAN010000066">
    <property type="protein sequence ID" value="CAB4344169.1"/>
    <property type="molecule type" value="Genomic_DNA"/>
</dbReference>
<name>A0A6J5ZSP6_9ZZZZ</name>
<dbReference type="PANTHER" id="PTHR12631:SF10">
    <property type="entry name" value="BETA-XYLOSIDASE-LIKE PROTEIN-RELATED"/>
    <property type="match status" value="1"/>
</dbReference>
<dbReference type="PANTHER" id="PTHR12631">
    <property type="entry name" value="ALPHA-L-IDURONIDASE"/>
    <property type="match status" value="1"/>
</dbReference>
<evidence type="ECO:0000256" key="1">
    <source>
        <dbReference type="SAM" id="MobiDB-lite"/>
    </source>
</evidence>
<reference evidence="2" key="1">
    <citation type="submission" date="2020-05" db="EMBL/GenBank/DDBJ databases">
        <authorList>
            <person name="Chiriac C."/>
            <person name="Salcher M."/>
            <person name="Ghai R."/>
            <person name="Kavagutti S V."/>
        </authorList>
    </citation>
    <scope>NUCLEOTIDE SEQUENCE</scope>
</reference>
<dbReference type="AlphaFoldDB" id="A0A6J5ZSP6"/>
<dbReference type="InterPro" id="IPR051923">
    <property type="entry name" value="Glycosyl_Hydrolase_39"/>
</dbReference>
<accession>A0A6J5ZSP6</accession>
<evidence type="ECO:0000313" key="2">
    <source>
        <dbReference type="EMBL" id="CAB4344169.1"/>
    </source>
</evidence>
<sequence length="468" mass="50275">MKIGVIDDALMQRKAGLAGPTARQWQDHGVDQSRITLIWSRVAPSPASIHKPDGFNARDNTEASYNWGEVDRAVAALNARGIEVTLALTSPAPVWATAVPSRREPTYKPDPQEFGDFAHAVAVRYAGKATSFILINEPNLWQWLTPQVSCSSAAVSSCKPASPAIYRRLFRAGYDQIKAVSPGVSIWGGALAPGGRANTDFKRISLGPLTFLRSMGCVTASYKRDRSSSRGCSGFSPLKMDGIAVHPHTAGRPPTDPAKDPDSVTIPTIGRMTGVVDRIQAAGGVLNGAVSSSSAGSAHLGVYIDEYGVQTDPPDQLLGVSLSRQNSYYQQAAEMMWKNPRVKLLAFYLWQDEPIDASSFGAGSWQSGVYFASGKAKPSAESFDHPFWVDLAAGSKRALLWGQVRPGGAATVTIEAKPSGSSKYSRLAVRQTNAAGYFSLTTRVTKQTSFRFTYGSPTRVSSVRTVKP</sequence>
<organism evidence="2">
    <name type="scientific">freshwater metagenome</name>
    <dbReference type="NCBI Taxonomy" id="449393"/>
    <lineage>
        <taxon>unclassified sequences</taxon>
        <taxon>metagenomes</taxon>
        <taxon>ecological metagenomes</taxon>
    </lineage>
</organism>
<dbReference type="Gene3D" id="3.20.20.80">
    <property type="entry name" value="Glycosidases"/>
    <property type="match status" value="1"/>
</dbReference>
<dbReference type="GO" id="GO:0004553">
    <property type="term" value="F:hydrolase activity, hydrolyzing O-glycosyl compounds"/>
    <property type="evidence" value="ECO:0007669"/>
    <property type="project" value="TreeGrafter"/>
</dbReference>